<organism evidence="2 3">
    <name type="scientific">Pleurodeles waltl</name>
    <name type="common">Iberian ribbed newt</name>
    <dbReference type="NCBI Taxonomy" id="8319"/>
    <lineage>
        <taxon>Eukaryota</taxon>
        <taxon>Metazoa</taxon>
        <taxon>Chordata</taxon>
        <taxon>Craniata</taxon>
        <taxon>Vertebrata</taxon>
        <taxon>Euteleostomi</taxon>
        <taxon>Amphibia</taxon>
        <taxon>Batrachia</taxon>
        <taxon>Caudata</taxon>
        <taxon>Salamandroidea</taxon>
        <taxon>Salamandridae</taxon>
        <taxon>Pleurodelinae</taxon>
        <taxon>Pleurodeles</taxon>
    </lineage>
</organism>
<proteinExistence type="predicted"/>
<accession>A0AAV7X1H7</accession>
<gene>
    <name evidence="2" type="ORF">NDU88_006379</name>
</gene>
<sequence length="137" mass="15343">MKDQERDDQRPGSSWEESEDAKREREDAAEAQLRPTDRETVTNSTGGARECLKEASSAEDPLGTWREDWCMPPEDVYKSATTQESCGSVYAIHRFHPPECASLGVRLLECQVSALNFGLLRGSRQWGHHVGHEGVRG</sequence>
<protein>
    <submittedName>
        <fullName evidence="2">Uncharacterized protein</fullName>
    </submittedName>
</protein>
<comment type="caution">
    <text evidence="2">The sequence shown here is derived from an EMBL/GenBank/DDBJ whole genome shotgun (WGS) entry which is preliminary data.</text>
</comment>
<dbReference type="EMBL" id="JANPWB010000001">
    <property type="protein sequence ID" value="KAJ1218807.1"/>
    <property type="molecule type" value="Genomic_DNA"/>
</dbReference>
<evidence type="ECO:0000313" key="3">
    <source>
        <dbReference type="Proteomes" id="UP001066276"/>
    </source>
</evidence>
<feature type="compositionally biased region" description="Basic and acidic residues" evidence="1">
    <location>
        <begin position="1"/>
        <end position="10"/>
    </location>
</feature>
<dbReference type="AlphaFoldDB" id="A0AAV7X1H7"/>
<name>A0AAV7X1H7_PLEWA</name>
<keyword evidence="3" id="KW-1185">Reference proteome</keyword>
<evidence type="ECO:0000313" key="2">
    <source>
        <dbReference type="EMBL" id="KAJ1218807.1"/>
    </source>
</evidence>
<feature type="region of interest" description="Disordered" evidence="1">
    <location>
        <begin position="1"/>
        <end position="66"/>
    </location>
</feature>
<reference evidence="2" key="1">
    <citation type="journal article" date="2022" name="bioRxiv">
        <title>Sequencing and chromosome-scale assembly of the giantPleurodeles waltlgenome.</title>
        <authorList>
            <person name="Brown T."/>
            <person name="Elewa A."/>
            <person name="Iarovenko S."/>
            <person name="Subramanian E."/>
            <person name="Araus A.J."/>
            <person name="Petzold A."/>
            <person name="Susuki M."/>
            <person name="Suzuki K.-i.T."/>
            <person name="Hayashi T."/>
            <person name="Toyoda A."/>
            <person name="Oliveira C."/>
            <person name="Osipova E."/>
            <person name="Leigh N.D."/>
            <person name="Simon A."/>
            <person name="Yun M.H."/>
        </authorList>
    </citation>
    <scope>NUCLEOTIDE SEQUENCE</scope>
    <source>
        <strain evidence="2">20211129_DDA</strain>
        <tissue evidence="2">Liver</tissue>
    </source>
</reference>
<evidence type="ECO:0000256" key="1">
    <source>
        <dbReference type="SAM" id="MobiDB-lite"/>
    </source>
</evidence>
<dbReference type="Proteomes" id="UP001066276">
    <property type="component" value="Chromosome 1_1"/>
</dbReference>